<dbReference type="GO" id="GO:0004016">
    <property type="term" value="F:adenylate cyclase activity"/>
    <property type="evidence" value="ECO:0007669"/>
    <property type="project" value="UniProtKB-ARBA"/>
</dbReference>
<reference evidence="4 5" key="1">
    <citation type="submission" date="2006-02" db="EMBL/GenBank/DDBJ databases">
        <authorList>
            <person name="Waterbury J."/>
            <person name="Ferriera S."/>
            <person name="Johnson J."/>
            <person name="Kravitz S."/>
            <person name="Halpern A."/>
            <person name="Remington K."/>
            <person name="Beeson K."/>
            <person name="Tran B."/>
            <person name="Rogers Y.-H."/>
            <person name="Friedman R."/>
            <person name="Venter J.C."/>
        </authorList>
    </citation>
    <scope>NUCLEOTIDE SEQUENCE [LARGE SCALE GENOMIC DNA]</scope>
    <source>
        <strain evidence="4 5">Nb-231</strain>
    </source>
</reference>
<dbReference type="HOGENOM" id="CLU_000445_110_2_6"/>
<dbReference type="InterPro" id="IPR001789">
    <property type="entry name" value="Sig_transdc_resp-reg_receiver"/>
</dbReference>
<dbReference type="PROSITE" id="PS50110">
    <property type="entry name" value="RESPONSE_REGULATORY"/>
    <property type="match status" value="1"/>
</dbReference>
<dbReference type="AlphaFoldDB" id="A4BN51"/>
<dbReference type="EMBL" id="AAOF01000002">
    <property type="protein sequence ID" value="EAR22650.1"/>
    <property type="molecule type" value="Genomic_DNA"/>
</dbReference>
<evidence type="ECO:0000259" key="3">
    <source>
        <dbReference type="PROSITE" id="PS50125"/>
    </source>
</evidence>
<dbReference type="Gene3D" id="3.40.50.2300">
    <property type="match status" value="1"/>
</dbReference>
<dbReference type="InterPro" id="IPR050697">
    <property type="entry name" value="Adenylyl/Guanylyl_Cyclase_3/4"/>
</dbReference>
<dbReference type="GO" id="GO:0000160">
    <property type="term" value="P:phosphorelay signal transduction system"/>
    <property type="evidence" value="ECO:0007669"/>
    <property type="project" value="InterPro"/>
</dbReference>
<feature type="domain" description="Response regulatory" evidence="2">
    <location>
        <begin position="17"/>
        <end position="133"/>
    </location>
</feature>
<dbReference type="PROSITE" id="PS50125">
    <property type="entry name" value="GUANYLATE_CYCLASE_2"/>
    <property type="match status" value="1"/>
</dbReference>
<comment type="caution">
    <text evidence="4">The sequence shown here is derived from an EMBL/GenBank/DDBJ whole genome shotgun (WGS) entry which is preliminary data.</text>
</comment>
<evidence type="ECO:0000313" key="4">
    <source>
        <dbReference type="EMBL" id="EAR22650.1"/>
    </source>
</evidence>
<dbReference type="InterPro" id="IPR001054">
    <property type="entry name" value="A/G_cyclase"/>
</dbReference>
<gene>
    <name evidence="4" type="ORF">NB231_09368</name>
</gene>
<dbReference type="InterPro" id="IPR029787">
    <property type="entry name" value="Nucleotide_cyclase"/>
</dbReference>
<dbReference type="Gene3D" id="3.30.70.1230">
    <property type="entry name" value="Nucleotide cyclase"/>
    <property type="match status" value="1"/>
</dbReference>
<dbReference type="CDD" id="cd07302">
    <property type="entry name" value="CHD"/>
    <property type="match status" value="1"/>
</dbReference>
<dbReference type="eggNOG" id="COG3437">
    <property type="taxonomic scope" value="Bacteria"/>
</dbReference>
<dbReference type="SMART" id="SM00044">
    <property type="entry name" value="CYCc"/>
    <property type="match status" value="1"/>
</dbReference>
<evidence type="ECO:0000256" key="1">
    <source>
        <dbReference type="PROSITE-ProRule" id="PRU00169"/>
    </source>
</evidence>
<dbReference type="eggNOG" id="COG2114">
    <property type="taxonomic scope" value="Bacteria"/>
</dbReference>
<dbReference type="GO" id="GO:0009190">
    <property type="term" value="P:cyclic nucleotide biosynthetic process"/>
    <property type="evidence" value="ECO:0007669"/>
    <property type="project" value="InterPro"/>
</dbReference>
<dbReference type="SMART" id="SM00448">
    <property type="entry name" value="REC"/>
    <property type="match status" value="1"/>
</dbReference>
<dbReference type="OrthoDB" id="9806704at2"/>
<dbReference type="Proteomes" id="UP000003374">
    <property type="component" value="Unassembled WGS sequence"/>
</dbReference>
<name>A4BN51_9GAMM</name>
<keyword evidence="5" id="KW-1185">Reference proteome</keyword>
<dbReference type="Pfam" id="PF00072">
    <property type="entry name" value="Response_reg"/>
    <property type="match status" value="1"/>
</dbReference>
<dbReference type="InterPro" id="IPR011006">
    <property type="entry name" value="CheY-like_superfamily"/>
</dbReference>
<evidence type="ECO:0000259" key="2">
    <source>
        <dbReference type="PROSITE" id="PS50110"/>
    </source>
</evidence>
<protein>
    <submittedName>
        <fullName evidence="4">Adenylate/Guanylate Cyclase</fullName>
    </submittedName>
</protein>
<accession>A4BN51</accession>
<dbReference type="CDD" id="cd00156">
    <property type="entry name" value="REC"/>
    <property type="match status" value="1"/>
</dbReference>
<dbReference type="Pfam" id="PF00211">
    <property type="entry name" value="Guanylate_cyc"/>
    <property type="match status" value="1"/>
</dbReference>
<organism evidence="4 5">
    <name type="scientific">Nitrococcus mobilis Nb-231</name>
    <dbReference type="NCBI Taxonomy" id="314278"/>
    <lineage>
        <taxon>Bacteria</taxon>
        <taxon>Pseudomonadati</taxon>
        <taxon>Pseudomonadota</taxon>
        <taxon>Gammaproteobacteria</taxon>
        <taxon>Chromatiales</taxon>
        <taxon>Ectothiorhodospiraceae</taxon>
        <taxon>Nitrococcus</taxon>
    </lineage>
</organism>
<dbReference type="STRING" id="314278.NB231_09368"/>
<sequence length="368" mass="40574">MLGGGTDKLVTDERKPIVLVVDDHRFSRTVLSRILNAAGYRVEVAKSAPEALEQIRHCEPDAFILDTEMPGMDGIELCWRLREQARFRITPILVCTANEDRHLLRSAFTAGCDDFLVKPLEPLLVVARLGGLIKKFDYYKQLERVRADLARYVSPRIRKVIESRAEDPSALPLPQQREVCVLFSDIRGFTALSQCIEPTELFRAVSQHLGTQVECVYAHHGYVDKFSGDGVMAIFDGEEMTHDACRCALDIMERVGALPPLSDSNSVPVGVGIHAGPVVIGNIGSGDHLDYTAVGETVNVAARLCGHADPMDVIVSQAVHEAVRSSADFAFGKGESVLIRSLTAPVTLYHLRRHTARRSDSVAKRNNH</sequence>
<dbReference type="SUPFAM" id="SSF52172">
    <property type="entry name" value="CheY-like"/>
    <property type="match status" value="1"/>
</dbReference>
<dbReference type="SUPFAM" id="SSF55073">
    <property type="entry name" value="Nucleotide cyclase"/>
    <property type="match status" value="1"/>
</dbReference>
<dbReference type="PANTHER" id="PTHR43081">
    <property type="entry name" value="ADENYLATE CYCLASE, TERMINAL-DIFFERENTIATION SPECIFIC-RELATED"/>
    <property type="match status" value="1"/>
</dbReference>
<evidence type="ECO:0000313" key="5">
    <source>
        <dbReference type="Proteomes" id="UP000003374"/>
    </source>
</evidence>
<proteinExistence type="predicted"/>
<feature type="modified residue" description="4-aspartylphosphate" evidence="1">
    <location>
        <position position="66"/>
    </location>
</feature>
<dbReference type="PANTHER" id="PTHR43081:SF1">
    <property type="entry name" value="ADENYLATE CYCLASE, TERMINAL-DIFFERENTIATION SPECIFIC"/>
    <property type="match status" value="1"/>
</dbReference>
<feature type="domain" description="Guanylate cyclase" evidence="3">
    <location>
        <begin position="180"/>
        <end position="305"/>
    </location>
</feature>
<keyword evidence="1" id="KW-0597">Phosphoprotein</keyword>